<proteinExistence type="predicted"/>
<sequence>MPSRESIDAAAVRSFIHPPAPAHTSVYTRAIRAGGPNPRGAARPGFGRNSFGDVDRRGDQPQPKRGSP</sequence>
<protein>
    <submittedName>
        <fullName evidence="2">Uncharacterized protein</fullName>
    </submittedName>
</protein>
<dbReference type="EMBL" id="KY965934">
    <property type="protein sequence ID" value="AVP39984.1"/>
    <property type="molecule type" value="Genomic_DNA"/>
</dbReference>
<dbReference type="KEGG" id="vg:55011445"/>
<accession>A0A3S7I9H5</accession>
<dbReference type="GeneID" id="55011445"/>
<reference evidence="2" key="1">
    <citation type="journal article" date="2018" name="Res. Microbiol.">
        <title>Extremely halophilic pleomorphic archaeal virus HRPV9 extends the diversity of pleolipoviruses with integrases.</title>
        <authorList>
            <person name="Atanasova N.S."/>
            <person name="Demina T.A."/>
            <person name="Krishnam Rajan Shanthi S.N."/>
            <person name="Oksanen H.M."/>
            <person name="Bamford D.H."/>
        </authorList>
    </citation>
    <scope>NUCLEOTIDE SEQUENCE [LARGE SCALE GENOMIC DNA]</scope>
    <source>
        <strain evidence="2">B2-2/SS5-4</strain>
    </source>
</reference>
<evidence type="ECO:0000313" key="2">
    <source>
        <dbReference type="EMBL" id="AVP39984.1"/>
    </source>
</evidence>
<dbReference type="RefSeq" id="YP_009820016.1">
    <property type="nucleotide sequence ID" value="NC_048160.1"/>
</dbReference>
<feature type="region of interest" description="Disordered" evidence="1">
    <location>
        <begin position="31"/>
        <end position="68"/>
    </location>
</feature>
<organism evidence="2">
    <name type="scientific">Halorubrum pleomorphic virus 9</name>
    <dbReference type="NCBI Taxonomy" id="2126525"/>
    <lineage>
        <taxon>Viruses</taxon>
        <taxon>Monodnaviria</taxon>
        <taxon>Trapavirae</taxon>
        <taxon>Saleviricota</taxon>
        <taxon>Huolimaviricetes</taxon>
        <taxon>Haloruvirales</taxon>
        <taxon>Pleolipoviridae</taxon>
        <taxon>Betapleolipovirus</taxon>
        <taxon>Betapleolipovirus flexibile</taxon>
        <taxon>Betapleolipovirus HRPV9</taxon>
    </lineage>
</organism>
<keyword evidence="3" id="KW-1185">Reference proteome</keyword>
<feature type="compositionally biased region" description="Low complexity" evidence="1">
    <location>
        <begin position="31"/>
        <end position="48"/>
    </location>
</feature>
<dbReference type="Proteomes" id="UP000289207">
    <property type="component" value="Segment"/>
</dbReference>
<evidence type="ECO:0000256" key="1">
    <source>
        <dbReference type="SAM" id="MobiDB-lite"/>
    </source>
</evidence>
<evidence type="ECO:0000313" key="3">
    <source>
        <dbReference type="Proteomes" id="UP000289207"/>
    </source>
</evidence>
<name>A0A3S7I9H5_9VIRU</name>